<name>A0AC34PUS6_9BILA</name>
<dbReference type="Proteomes" id="UP000887576">
    <property type="component" value="Unplaced"/>
</dbReference>
<organism evidence="1 2">
    <name type="scientific">Panagrolaimus sp. JU765</name>
    <dbReference type="NCBI Taxonomy" id="591449"/>
    <lineage>
        <taxon>Eukaryota</taxon>
        <taxon>Metazoa</taxon>
        <taxon>Ecdysozoa</taxon>
        <taxon>Nematoda</taxon>
        <taxon>Chromadorea</taxon>
        <taxon>Rhabditida</taxon>
        <taxon>Tylenchina</taxon>
        <taxon>Panagrolaimomorpha</taxon>
        <taxon>Panagrolaimoidea</taxon>
        <taxon>Panagrolaimidae</taxon>
        <taxon>Panagrolaimus</taxon>
    </lineage>
</organism>
<reference evidence="2" key="1">
    <citation type="submission" date="2022-11" db="UniProtKB">
        <authorList>
            <consortium name="WormBaseParasite"/>
        </authorList>
    </citation>
    <scope>IDENTIFICATION</scope>
</reference>
<evidence type="ECO:0000313" key="2">
    <source>
        <dbReference type="WBParaSite" id="JU765_v2.g10116.t1"/>
    </source>
</evidence>
<accession>A0AC34PUS6</accession>
<protein>
    <submittedName>
        <fullName evidence="2">Neurotransmitter-gated ion-channel ligand-binding domain-containing protein</fullName>
    </submittedName>
</protein>
<proteinExistence type="predicted"/>
<dbReference type="WBParaSite" id="JU765_v2.g10116.t1">
    <property type="protein sequence ID" value="JU765_v2.g10116.t1"/>
    <property type="gene ID" value="JU765_v2.g10116"/>
</dbReference>
<sequence>MQIQARVLDAIKGNSPTEIILQRLFSHYDKRIRPLATENKPVIIDMSIVLGILIELRENEQVASYVISHTQRWKDPKLSWDPSEYKNITEIIVPQSMIWVPKLFVYNSMDTKPMLDEAKFDARIRYDGLIKLNIPEYVTCICRLSIEQFPFDSQYCAVALASPMLTVEEMDVISHPPPSDSYFAGNSEWQLQNVTVRDIRFLEESEYRAEVHYIFELKRQPTFYLCVIVAPIFLISTLSILGIFTPGTTEGVRSEKVSLGLGSLMATTVLLGIVAGAMPKSNSLPLLGYYILSVILLCAVACGLSICFLTLSKKLTEKGRIPSNLTYKLVLIRPRMFSTKRLSCFDRFSIASVKIAPNSKGKRVSLMPSNGVVSHTNTKTDENLSNVLEFDLEDLAKLHSLINVLVESQIFLKRRIEREQTKLLIQREWSRIFARLDYFNLIVFQGLNVLSLVLFMQFAFVPAQPMQDPIV</sequence>
<evidence type="ECO:0000313" key="1">
    <source>
        <dbReference type="Proteomes" id="UP000887576"/>
    </source>
</evidence>